<proteinExistence type="predicted"/>
<feature type="signal peptide" evidence="1">
    <location>
        <begin position="1"/>
        <end position="15"/>
    </location>
</feature>
<evidence type="ECO:0000313" key="2">
    <source>
        <dbReference type="EMBL" id="CAG8381393.1"/>
    </source>
</evidence>
<dbReference type="Gene3D" id="2.120.10.30">
    <property type="entry name" value="TolB, C-terminal domain"/>
    <property type="match status" value="2"/>
</dbReference>
<organism evidence="2 3">
    <name type="scientific">Penicillium salamii</name>
    <dbReference type="NCBI Taxonomy" id="1612424"/>
    <lineage>
        <taxon>Eukaryota</taxon>
        <taxon>Fungi</taxon>
        <taxon>Dikarya</taxon>
        <taxon>Ascomycota</taxon>
        <taxon>Pezizomycotina</taxon>
        <taxon>Eurotiomycetes</taxon>
        <taxon>Eurotiomycetidae</taxon>
        <taxon>Eurotiales</taxon>
        <taxon>Aspergillaceae</taxon>
        <taxon>Penicillium</taxon>
    </lineage>
</organism>
<dbReference type="Pfam" id="PF07676">
    <property type="entry name" value="PD40"/>
    <property type="match status" value="5"/>
</dbReference>
<reference evidence="2" key="1">
    <citation type="submission" date="2021-07" db="EMBL/GenBank/DDBJ databases">
        <authorList>
            <person name="Branca A.L. A."/>
        </authorList>
    </citation>
    <scope>NUCLEOTIDE SEQUENCE</scope>
</reference>
<evidence type="ECO:0000256" key="1">
    <source>
        <dbReference type="SAM" id="SignalP"/>
    </source>
</evidence>
<dbReference type="InterPro" id="IPR011659">
    <property type="entry name" value="WD40"/>
</dbReference>
<keyword evidence="1" id="KW-0732">Signal</keyword>
<gene>
    <name evidence="2" type="ORF">PSALAMII_LOCUS6053</name>
</gene>
<evidence type="ECO:0000313" key="3">
    <source>
        <dbReference type="Proteomes" id="UP001152646"/>
    </source>
</evidence>
<feature type="chain" id="PRO_5040718827" evidence="1">
    <location>
        <begin position="16"/>
        <end position="673"/>
    </location>
</feature>
<dbReference type="SUPFAM" id="SSF82171">
    <property type="entry name" value="DPP6 N-terminal domain-like"/>
    <property type="match status" value="2"/>
</dbReference>
<comment type="caution">
    <text evidence="2">The sequence shown here is derived from an EMBL/GenBank/DDBJ whole genome shotgun (WGS) entry which is preliminary data.</text>
</comment>
<sequence>MVAVVSFVVIPTLAGCPYARDAGASADDHHHSHVQGLRGFVSSQPAAGPCLADSEPRAETKGLFLMNRIAPGISRVYIANADGSSERLLLKDSIYEYHASFSPDGEWITFTGERNGDGNADIYRVRPDGSDLQPILESPAVEDGVVLSPNRTFAAYVSTANSYIANIWVKNLITGAAWNLTDTPTNRPNEKLMAGHFRPAWSPNGEWIAFSSDRNTAWDGHGPITYRGLAGWEHTQELALYVIRPDGSDLRRAAHRPGYSLGSPKWSPDGRRIVFYEMTREETWNAHRFELVGTSNSTIVSIGFDGKDRRTEVAGPGIKTFPQYITNDVIGYHLKGGRKCGIYSTDGAYYDLTVGSPSWSPDGKYIVYEKTGWAPRPLYKKLYSWDPEWDYRFTDVLPQISSKGKIVITEKFLGNSSIVTFDKQGKNISLIYDPNKTGLVRVSEVRTSLAGAYSPNWSRDGEWLVFGAGAWFEERGVYGGWIVRSTENGNYSEILTSSNDTLAGGDKINTGFPSFSHDGTKIVYRIWGPDTNQYGNKTQIGLHVLDLESKQITQLTSDWDNFPAFSPDGKQIVFTRKTTSTNYDICTIRPDGSDLRILTSSGANDAHAVWRQDGKIMWSTGMFGFQNECPLYDNTFQPYSQIMLMDSDGSNKRPLTNSIWEDSMPLFIPRNGF</sequence>
<dbReference type="EMBL" id="CAJVPA010000187">
    <property type="protein sequence ID" value="CAG8381393.1"/>
    <property type="molecule type" value="Genomic_DNA"/>
</dbReference>
<dbReference type="Proteomes" id="UP001152646">
    <property type="component" value="Unassembled WGS sequence"/>
</dbReference>
<dbReference type="PANTHER" id="PTHR32161">
    <property type="entry name" value="DPP6 N-TERMINAL DOMAIN-LIKE PROTEIN"/>
    <property type="match status" value="1"/>
</dbReference>
<dbReference type="InterPro" id="IPR011042">
    <property type="entry name" value="6-blade_b-propeller_TolB-like"/>
</dbReference>
<name>A0A9W4J6Y0_9EURO</name>
<dbReference type="PANTHER" id="PTHR32161:SF8">
    <property type="entry name" value="DPP6 N-TERMINAL DOMAIN-LIKE PROTEIN"/>
    <property type="match status" value="1"/>
</dbReference>
<dbReference type="OrthoDB" id="43744at2759"/>
<accession>A0A9W4J6Y0</accession>
<protein>
    <submittedName>
        <fullName evidence="2">Uncharacterized protein</fullName>
    </submittedName>
</protein>
<dbReference type="AlphaFoldDB" id="A0A9W4J6Y0"/>